<accession>A0A7N0TM97</accession>
<dbReference type="EnsemblPlants" id="Kaladp0039s0669.1.v1.1">
    <property type="protein sequence ID" value="Kaladp0039s0669.1.v1.1.CDS.1"/>
    <property type="gene ID" value="Kaladp0039s0669.v1.1"/>
</dbReference>
<keyword evidence="2" id="KW-1185">Reference proteome</keyword>
<evidence type="ECO:0000313" key="2">
    <source>
        <dbReference type="Proteomes" id="UP000594263"/>
    </source>
</evidence>
<dbReference type="Gramene" id="Kaladp0039s0669.1.v1.1">
    <property type="protein sequence ID" value="Kaladp0039s0669.1.v1.1.CDS.1"/>
    <property type="gene ID" value="Kaladp0039s0669.v1.1"/>
</dbReference>
<protein>
    <submittedName>
        <fullName evidence="1">Uncharacterized protein</fullName>
    </submittedName>
</protein>
<sequence>MVVDCIIIISNDPFPHLELRLGLERLERGAHVKGMKRHDILRRKRARGTPDLAGINFDSDGLCASHLRPWMQSEYGDWDVEVDDEYGYPFNVFMFY</sequence>
<name>A0A7N0TM97_KALFE</name>
<proteinExistence type="predicted"/>
<organism evidence="1 2">
    <name type="scientific">Kalanchoe fedtschenkoi</name>
    <name type="common">Lavender scallops</name>
    <name type="synonym">South American air plant</name>
    <dbReference type="NCBI Taxonomy" id="63787"/>
    <lineage>
        <taxon>Eukaryota</taxon>
        <taxon>Viridiplantae</taxon>
        <taxon>Streptophyta</taxon>
        <taxon>Embryophyta</taxon>
        <taxon>Tracheophyta</taxon>
        <taxon>Spermatophyta</taxon>
        <taxon>Magnoliopsida</taxon>
        <taxon>eudicotyledons</taxon>
        <taxon>Gunneridae</taxon>
        <taxon>Pentapetalae</taxon>
        <taxon>Saxifragales</taxon>
        <taxon>Crassulaceae</taxon>
        <taxon>Kalanchoe</taxon>
    </lineage>
</organism>
<reference evidence="1" key="1">
    <citation type="submission" date="2021-01" db="UniProtKB">
        <authorList>
            <consortium name="EnsemblPlants"/>
        </authorList>
    </citation>
    <scope>IDENTIFICATION</scope>
</reference>
<dbReference type="AlphaFoldDB" id="A0A7N0TM97"/>
<evidence type="ECO:0000313" key="1">
    <source>
        <dbReference type="EnsemblPlants" id="Kaladp0039s0669.1.v1.1.CDS.1"/>
    </source>
</evidence>
<dbReference type="Proteomes" id="UP000594263">
    <property type="component" value="Unplaced"/>
</dbReference>